<sequence length="351" mass="40363">MWSCNEWDPLEEVVVGIVDGATVPEWSPEVEATTPTHAQEFFKKYGGKSFPKKMVEQAARALDNLVKTLTELGITVRRPRPLNFSKKYETPWWKSRGLYAAMPRDVYMVVGDTIIEAPMAWRTRYYESFAYRELINEYFAAGAHWLVAPKPSMAGDFYNTWYDIHTPILYDEKQFVIRNSEIAFDAADFTRCGRDIFVQKSNVTNTMGIEWVRRHLGSEYNVHVVEFGDMHPMHIDTTIVPLAPGKLLINPTWVKDIPAPLNSWDILVAPEPVKPFDLGLYFSSDWLTINVLSIDEKRVIVEEQEAPLIKALKGWGFEPIPIPFRDFYPFGGSIHCATLDVRRRGTLQSYF</sequence>
<reference evidence="4 5" key="1">
    <citation type="journal article" date="2016" name="Nat. Commun.">
        <title>Thousands of microbial genomes shed light on interconnected biogeochemical processes in an aquifer system.</title>
        <authorList>
            <person name="Anantharaman K."/>
            <person name="Brown C.T."/>
            <person name="Hug L.A."/>
            <person name="Sharon I."/>
            <person name="Castelle C.J."/>
            <person name="Probst A.J."/>
            <person name="Thomas B.C."/>
            <person name="Singh A."/>
            <person name="Wilkins M.J."/>
            <person name="Karaoz U."/>
            <person name="Brodie E.L."/>
            <person name="Williams K.H."/>
            <person name="Hubbard S.S."/>
            <person name="Banfield J.F."/>
        </authorList>
    </citation>
    <scope>NUCLEOTIDE SEQUENCE [LARGE SCALE GENOMIC DNA]</scope>
</reference>
<dbReference type="InterPro" id="IPR033195">
    <property type="entry name" value="AmidinoTrfase"/>
</dbReference>
<evidence type="ECO:0000313" key="4">
    <source>
        <dbReference type="EMBL" id="OGG67811.1"/>
    </source>
</evidence>
<dbReference type="Proteomes" id="UP000177107">
    <property type="component" value="Unassembled WGS sequence"/>
</dbReference>
<dbReference type="CDD" id="cd21136">
    <property type="entry name" value="amidinotransferase_AGAT-like"/>
    <property type="match status" value="1"/>
</dbReference>
<evidence type="ECO:0000313" key="5">
    <source>
        <dbReference type="Proteomes" id="UP000177107"/>
    </source>
</evidence>
<feature type="active site" description="Amidino-cysteine intermediate" evidence="3">
    <location>
        <position position="336"/>
    </location>
</feature>
<name>A0A1F6E2C3_9BACT</name>
<dbReference type="PANTHER" id="PTHR10488">
    <property type="entry name" value="GLYCINE AMIDINOTRANSFERASE, MITOCHONDRIAL"/>
    <property type="match status" value="1"/>
</dbReference>
<dbReference type="GO" id="GO:0015068">
    <property type="term" value="F:glycine amidinotransferase activity"/>
    <property type="evidence" value="ECO:0007669"/>
    <property type="project" value="TreeGrafter"/>
</dbReference>
<evidence type="ECO:0000256" key="2">
    <source>
        <dbReference type="ARBA" id="ARBA00022679"/>
    </source>
</evidence>
<organism evidence="4 5">
    <name type="scientific">Candidatus Kaiserbacteria bacterium RIFCSPHIGHO2_02_FULL_56_30</name>
    <dbReference type="NCBI Taxonomy" id="1798499"/>
    <lineage>
        <taxon>Bacteria</taxon>
        <taxon>Candidatus Kaiseribacteriota</taxon>
    </lineage>
</organism>
<accession>A0A1F6E2C3</accession>
<dbReference type="EMBL" id="MFLM01000022">
    <property type="protein sequence ID" value="OGG67811.1"/>
    <property type="molecule type" value="Genomic_DNA"/>
</dbReference>
<keyword evidence="2 4" id="KW-0808">Transferase</keyword>
<dbReference type="Gene3D" id="3.75.10.10">
    <property type="entry name" value="L-arginine/glycine Amidinotransferase, Chain A"/>
    <property type="match status" value="1"/>
</dbReference>
<dbReference type="SUPFAM" id="SSF55909">
    <property type="entry name" value="Pentein"/>
    <property type="match status" value="1"/>
</dbReference>
<evidence type="ECO:0000256" key="1">
    <source>
        <dbReference type="ARBA" id="ARBA00006943"/>
    </source>
</evidence>
<evidence type="ECO:0000256" key="3">
    <source>
        <dbReference type="PIRSR" id="PIRSR633195-1"/>
    </source>
</evidence>
<dbReference type="STRING" id="1798499.A3C95_02105"/>
<protein>
    <submittedName>
        <fullName evidence="4">Amidinotransferase</fullName>
    </submittedName>
</protein>
<comment type="similarity">
    <text evidence="1">Belongs to the amidinotransferase family.</text>
</comment>
<dbReference type="PANTHER" id="PTHR10488:SF1">
    <property type="entry name" value="GLYCINE AMIDINOTRANSFERASE, MITOCHONDRIAL"/>
    <property type="match status" value="1"/>
</dbReference>
<comment type="caution">
    <text evidence="4">The sequence shown here is derived from an EMBL/GenBank/DDBJ whole genome shotgun (WGS) entry which is preliminary data.</text>
</comment>
<dbReference type="AlphaFoldDB" id="A0A1F6E2C3"/>
<gene>
    <name evidence="4" type="ORF">A3C95_02105</name>
</gene>
<feature type="active site" evidence="3">
    <location>
        <position position="234"/>
    </location>
</feature>
<proteinExistence type="inferred from homology"/>
<dbReference type="GO" id="GO:0006601">
    <property type="term" value="P:creatine biosynthetic process"/>
    <property type="evidence" value="ECO:0007669"/>
    <property type="project" value="TreeGrafter"/>
</dbReference>
<feature type="active site" evidence="3">
    <location>
        <position position="185"/>
    </location>
</feature>